<name>A0A1D2J800_PARBR</name>
<evidence type="ECO:0000256" key="1">
    <source>
        <dbReference type="SAM" id="MobiDB-lite"/>
    </source>
</evidence>
<proteinExistence type="predicted"/>
<accession>A0A1D2J800</accession>
<feature type="compositionally biased region" description="Basic and acidic residues" evidence="1">
    <location>
        <begin position="47"/>
        <end position="59"/>
    </location>
</feature>
<evidence type="ECO:0000313" key="2">
    <source>
        <dbReference type="EMBL" id="ODH17060.1"/>
    </source>
</evidence>
<dbReference type="Proteomes" id="UP000242814">
    <property type="component" value="Unassembled WGS sequence"/>
</dbReference>
<comment type="caution">
    <text evidence="2">The sequence shown here is derived from an EMBL/GenBank/DDBJ whole genome shotgun (WGS) entry which is preliminary data.</text>
</comment>
<dbReference type="EMBL" id="LZYO01000330">
    <property type="protein sequence ID" value="ODH17060.1"/>
    <property type="molecule type" value="Genomic_DNA"/>
</dbReference>
<gene>
    <name evidence="2" type="ORF">ACO22_06305</name>
</gene>
<feature type="region of interest" description="Disordered" evidence="1">
    <location>
        <begin position="33"/>
        <end position="59"/>
    </location>
</feature>
<reference evidence="2 3" key="1">
    <citation type="submission" date="2016-06" db="EMBL/GenBank/DDBJ databases">
        <authorList>
            <person name="Kjaerup R.B."/>
            <person name="Dalgaard T.S."/>
            <person name="Juul-Madsen H.R."/>
        </authorList>
    </citation>
    <scope>NUCLEOTIDE SEQUENCE [LARGE SCALE GENOMIC DNA]</scope>
    <source>
        <strain evidence="2 3">Pb300</strain>
    </source>
</reference>
<dbReference type="AlphaFoldDB" id="A0A1D2J800"/>
<organism evidence="2 3">
    <name type="scientific">Paracoccidioides brasiliensis</name>
    <dbReference type="NCBI Taxonomy" id="121759"/>
    <lineage>
        <taxon>Eukaryota</taxon>
        <taxon>Fungi</taxon>
        <taxon>Dikarya</taxon>
        <taxon>Ascomycota</taxon>
        <taxon>Pezizomycotina</taxon>
        <taxon>Eurotiomycetes</taxon>
        <taxon>Eurotiomycetidae</taxon>
        <taxon>Onygenales</taxon>
        <taxon>Ajellomycetaceae</taxon>
        <taxon>Paracoccidioides</taxon>
    </lineage>
</organism>
<evidence type="ECO:0000313" key="3">
    <source>
        <dbReference type="Proteomes" id="UP000242814"/>
    </source>
</evidence>
<protein>
    <submittedName>
        <fullName evidence="2">Uncharacterized protein</fullName>
    </submittedName>
</protein>
<sequence>MVHLAGLAERKNRALVALADICVHDTGLTAPLSTSTATASDNFHTAQRSERADKLEEID</sequence>